<protein>
    <recommendedName>
        <fullName evidence="2">SWIM-type domain-containing protein</fullName>
    </recommendedName>
</protein>
<dbReference type="Pfam" id="PF04434">
    <property type="entry name" value="SWIM"/>
    <property type="match status" value="1"/>
</dbReference>
<dbReference type="RefSeq" id="WP_115833548.1">
    <property type="nucleotide sequence ID" value="NZ_QNUL01000029.1"/>
</dbReference>
<accession>A0A3D8Y4H6</accession>
<evidence type="ECO:0000313" key="4">
    <source>
        <dbReference type="Proteomes" id="UP000256373"/>
    </source>
</evidence>
<dbReference type="InterPro" id="IPR007527">
    <property type="entry name" value="Znf_SWIM"/>
</dbReference>
<evidence type="ECO:0000256" key="1">
    <source>
        <dbReference type="PROSITE-ProRule" id="PRU00325"/>
    </source>
</evidence>
<proteinExistence type="predicted"/>
<evidence type="ECO:0000313" key="3">
    <source>
        <dbReference type="EMBL" id="REA57282.1"/>
    </source>
</evidence>
<feature type="domain" description="SWIM-type" evidence="2">
    <location>
        <begin position="48"/>
        <end position="85"/>
    </location>
</feature>
<dbReference type="Proteomes" id="UP000256373">
    <property type="component" value="Unassembled WGS sequence"/>
</dbReference>
<reference evidence="3 4" key="1">
    <citation type="submission" date="2018-07" db="EMBL/GenBank/DDBJ databases">
        <title>Dyadobacter roseus sp. nov., isolated from rose rhizosphere soil.</title>
        <authorList>
            <person name="Chen L."/>
        </authorList>
    </citation>
    <scope>NUCLEOTIDE SEQUENCE [LARGE SCALE GENOMIC DNA]</scope>
    <source>
        <strain evidence="3 4">RS19</strain>
    </source>
</reference>
<gene>
    <name evidence="3" type="ORF">DSL64_24290</name>
</gene>
<dbReference type="EMBL" id="QNUL01000029">
    <property type="protein sequence ID" value="REA57282.1"/>
    <property type="molecule type" value="Genomic_DNA"/>
</dbReference>
<organism evidence="3 4">
    <name type="scientific">Dyadobacter luteus</name>
    <dbReference type="NCBI Taxonomy" id="2259619"/>
    <lineage>
        <taxon>Bacteria</taxon>
        <taxon>Pseudomonadati</taxon>
        <taxon>Bacteroidota</taxon>
        <taxon>Cytophagia</taxon>
        <taxon>Cytophagales</taxon>
        <taxon>Spirosomataceae</taxon>
        <taxon>Dyadobacter</taxon>
    </lineage>
</organism>
<name>A0A3D8Y4H6_9BACT</name>
<dbReference type="OrthoDB" id="9760715at2"/>
<keyword evidence="1" id="KW-0863">Zinc-finger</keyword>
<keyword evidence="1" id="KW-0479">Metal-binding</keyword>
<evidence type="ECO:0000259" key="2">
    <source>
        <dbReference type="PROSITE" id="PS50966"/>
    </source>
</evidence>
<keyword evidence="1" id="KW-0862">Zinc</keyword>
<comment type="caution">
    <text evidence="3">The sequence shown here is derived from an EMBL/GenBank/DDBJ whole genome shotgun (WGS) entry which is preliminary data.</text>
</comment>
<keyword evidence="4" id="KW-1185">Reference proteome</keyword>
<dbReference type="GO" id="GO:0008270">
    <property type="term" value="F:zinc ion binding"/>
    <property type="evidence" value="ECO:0007669"/>
    <property type="project" value="UniProtKB-KW"/>
</dbReference>
<dbReference type="PROSITE" id="PS50966">
    <property type="entry name" value="ZF_SWIM"/>
    <property type="match status" value="1"/>
</dbReference>
<sequence length="582" mass="67239">MNLKNFQNHISSTILNRGKEYYYNGAVNVLEEEEDGVWCAEVEGSEVYSVEVELSAGCEIDSYTCDCPHEADVCKHIVAVFYELKDKVKIIKLKPEKKGKKQALSFNELLETISFAELKQFVSQHAQNDKNLKNQFELYFAHKDEHFDIEKKYSDLLKKAIRSSMSQGYVDYYSAGELSMKADSFLNKAQEAFGNHNFKEASIIARVVLKQLVEEVIPSADDSNGNIGDTIFNAVQLLASVAESGSCNRELKEDLYDFFAKALVDDTYFDYGDFGESCFEIFRNLAVQLNRPEMFLAFSNLAVRDPGEETSEDYKTEFFILQTLLFFQETGNVQEAEKLIRQNMHIVEIRQNVVDNAINRQSYEEAKELIREGIDLADKRQHPGTVFNWQKTLLDIACLEGDIPMQRQLNLHFAFDRGFNIEYYEGWKKTFTQAEWETEFRLLVGSIIAEVEQQAEKNLNNHWWSKNRTILNQLAPVYVQEKQWNKLYQLVESYPSLDVLLSYMKYLAKDYQVQLTELICPALVLAGDKADSRSSYSQIASHMQNIIKLMPESKNKILETAQILRAKYPRRPAMHDELKKVR</sequence>
<dbReference type="AlphaFoldDB" id="A0A3D8Y4H6"/>